<name>A0A5C5UT52_9BACT</name>
<feature type="compositionally biased region" description="Low complexity" evidence="1">
    <location>
        <begin position="208"/>
        <end position="221"/>
    </location>
</feature>
<dbReference type="OrthoDB" id="284348at2"/>
<dbReference type="Pfam" id="PF13490">
    <property type="entry name" value="zf-HC2"/>
    <property type="match status" value="1"/>
</dbReference>
<dbReference type="AlphaFoldDB" id="A0A5C5UT52"/>
<sequence>MTPPGENPNTTAPDQEDWAELISAYLDDELTLDERAQVEQRLASDAEAQRLLDELSALTATLHRLPPESAPRDLTDAVLKSAERRMLTTEPRNHNGGGVSLGRSPRGWMWAALAIAAAVMLMVFQRDEPTPSIAKSDASADSGLAARDSAPAEVFAPETTAPSPEAADSASEALIATEGMAEPVDAPPAGVAAAPTSQPLPGAPPAPSADTAPAETAADNARGASGVASGRFGGEFGADFRGGAGRGFGGFGPPVDEGVVVRLDLRPDAFNEKLVEAVLGNNGIVVEPTPISLTSTRAPERRAVERDTTQVEDEASELEERHRRLDPADAPALKRETAPALRDLMLVSAPAPQLVDVVSEINRDFYNFRRIEVEPAFDAPQQQQPLAYNSMQEESLRQQQQEFAQNLRLYSRSGVSPQQAANAPAFEQSRAQQQATTSRTAKAQAKRTTPARGVAYRIEVDNELPADGIELYKQINRFATEQLSRGRGGDAFGGRGGEVARANRADPLLSDQAPVLFVVRPAEEPAATPAVAAPVE</sequence>
<keyword evidence="4" id="KW-1185">Reference proteome</keyword>
<proteinExistence type="predicted"/>
<dbReference type="RefSeq" id="WP_146568931.1">
    <property type="nucleotide sequence ID" value="NZ_SIHJ01000007.1"/>
</dbReference>
<feature type="region of interest" description="Disordered" evidence="1">
    <location>
        <begin position="131"/>
        <end position="150"/>
    </location>
</feature>
<dbReference type="EMBL" id="SIHJ01000007">
    <property type="protein sequence ID" value="TWT29571.1"/>
    <property type="molecule type" value="Genomic_DNA"/>
</dbReference>
<dbReference type="InterPro" id="IPR027383">
    <property type="entry name" value="Znf_put"/>
</dbReference>
<dbReference type="PANTHER" id="PTHR48125">
    <property type="entry name" value="LP07818P1"/>
    <property type="match status" value="1"/>
</dbReference>
<dbReference type="InterPro" id="IPR041916">
    <property type="entry name" value="Anti_sigma_zinc_sf"/>
</dbReference>
<feature type="region of interest" description="Disordered" evidence="1">
    <location>
        <begin position="296"/>
        <end position="328"/>
    </location>
</feature>
<evidence type="ECO:0000313" key="4">
    <source>
        <dbReference type="Proteomes" id="UP000316714"/>
    </source>
</evidence>
<protein>
    <recommendedName>
        <fullName evidence="2">Putative zinc-finger domain-containing protein</fullName>
    </recommendedName>
</protein>
<dbReference type="PANTHER" id="PTHR48125:SF10">
    <property type="entry name" value="OS12G0136300 PROTEIN"/>
    <property type="match status" value="1"/>
</dbReference>
<gene>
    <name evidence="3" type="ORF">KOR34_51250</name>
</gene>
<accession>A0A5C5UT52</accession>
<comment type="caution">
    <text evidence="3">The sequence shown here is derived from an EMBL/GenBank/DDBJ whole genome shotgun (WGS) entry which is preliminary data.</text>
</comment>
<evidence type="ECO:0000259" key="2">
    <source>
        <dbReference type="Pfam" id="PF13490"/>
    </source>
</evidence>
<dbReference type="Gene3D" id="1.10.10.1320">
    <property type="entry name" value="Anti-sigma factor, zinc-finger domain"/>
    <property type="match status" value="1"/>
</dbReference>
<feature type="compositionally biased region" description="Polar residues" evidence="1">
    <location>
        <begin position="430"/>
        <end position="441"/>
    </location>
</feature>
<feature type="region of interest" description="Disordered" evidence="1">
    <location>
        <begin position="430"/>
        <end position="450"/>
    </location>
</feature>
<evidence type="ECO:0000256" key="1">
    <source>
        <dbReference type="SAM" id="MobiDB-lite"/>
    </source>
</evidence>
<evidence type="ECO:0000313" key="3">
    <source>
        <dbReference type="EMBL" id="TWT29571.1"/>
    </source>
</evidence>
<dbReference type="Proteomes" id="UP000316714">
    <property type="component" value="Unassembled WGS sequence"/>
</dbReference>
<feature type="compositionally biased region" description="Low complexity" evidence="1">
    <location>
        <begin position="183"/>
        <end position="195"/>
    </location>
</feature>
<feature type="domain" description="Putative zinc-finger" evidence="2">
    <location>
        <begin position="16"/>
        <end position="40"/>
    </location>
</feature>
<feature type="compositionally biased region" description="Basic and acidic residues" evidence="1">
    <location>
        <begin position="318"/>
        <end position="328"/>
    </location>
</feature>
<reference evidence="3 4" key="1">
    <citation type="submission" date="2019-02" db="EMBL/GenBank/DDBJ databases">
        <title>Deep-cultivation of Planctomycetes and their phenomic and genomic characterization uncovers novel biology.</title>
        <authorList>
            <person name="Wiegand S."/>
            <person name="Jogler M."/>
            <person name="Boedeker C."/>
            <person name="Pinto D."/>
            <person name="Vollmers J."/>
            <person name="Rivas-Marin E."/>
            <person name="Kohn T."/>
            <person name="Peeters S.H."/>
            <person name="Heuer A."/>
            <person name="Rast P."/>
            <person name="Oberbeckmann S."/>
            <person name="Bunk B."/>
            <person name="Jeske O."/>
            <person name="Meyerdierks A."/>
            <person name="Storesund J.E."/>
            <person name="Kallscheuer N."/>
            <person name="Luecker S."/>
            <person name="Lage O.M."/>
            <person name="Pohl T."/>
            <person name="Merkel B.J."/>
            <person name="Hornburger P."/>
            <person name="Mueller R.-W."/>
            <person name="Bruemmer F."/>
            <person name="Labrenz M."/>
            <person name="Spormann A.M."/>
            <person name="Op Den Camp H."/>
            <person name="Overmann J."/>
            <person name="Amann R."/>
            <person name="Jetten M.S.M."/>
            <person name="Mascher T."/>
            <person name="Medema M.H."/>
            <person name="Devos D.P."/>
            <person name="Kaster A.-K."/>
            <person name="Ovreas L."/>
            <person name="Rohde M."/>
            <person name="Galperin M.Y."/>
            <person name="Jogler C."/>
        </authorList>
    </citation>
    <scope>NUCLEOTIDE SEQUENCE [LARGE SCALE GENOMIC DNA]</scope>
    <source>
        <strain evidence="3 4">KOR34</strain>
    </source>
</reference>
<organism evidence="3 4">
    <name type="scientific">Posidoniimonas corsicana</name>
    <dbReference type="NCBI Taxonomy" id="1938618"/>
    <lineage>
        <taxon>Bacteria</taxon>
        <taxon>Pseudomonadati</taxon>
        <taxon>Planctomycetota</taxon>
        <taxon>Planctomycetia</taxon>
        <taxon>Pirellulales</taxon>
        <taxon>Lacipirellulaceae</taxon>
        <taxon>Posidoniimonas</taxon>
    </lineage>
</organism>
<feature type="region of interest" description="Disordered" evidence="1">
    <location>
        <begin position="183"/>
        <end position="226"/>
    </location>
</feature>
<feature type="compositionally biased region" description="Basic and acidic residues" evidence="1">
    <location>
        <begin position="298"/>
        <end position="309"/>
    </location>
</feature>